<evidence type="ECO:0000256" key="1">
    <source>
        <dbReference type="SAM" id="MobiDB-lite"/>
    </source>
</evidence>
<dbReference type="EMBL" id="AMZH03006594">
    <property type="protein sequence ID" value="RRT63438.1"/>
    <property type="molecule type" value="Genomic_DNA"/>
</dbReference>
<comment type="caution">
    <text evidence="2">The sequence shown here is derived from an EMBL/GenBank/DDBJ whole genome shotgun (WGS) entry which is preliminary data.</text>
</comment>
<accession>A0A426ZHJ4</accession>
<feature type="non-terminal residue" evidence="2">
    <location>
        <position position="1"/>
    </location>
</feature>
<proteinExistence type="predicted"/>
<protein>
    <submittedName>
        <fullName evidence="2">Uncharacterized protein</fullName>
    </submittedName>
</protein>
<gene>
    <name evidence="2" type="ORF">B296_00042712</name>
</gene>
<organism evidence="2 3">
    <name type="scientific">Ensete ventricosum</name>
    <name type="common">Abyssinian banana</name>
    <name type="synonym">Musa ensete</name>
    <dbReference type="NCBI Taxonomy" id="4639"/>
    <lineage>
        <taxon>Eukaryota</taxon>
        <taxon>Viridiplantae</taxon>
        <taxon>Streptophyta</taxon>
        <taxon>Embryophyta</taxon>
        <taxon>Tracheophyta</taxon>
        <taxon>Spermatophyta</taxon>
        <taxon>Magnoliopsida</taxon>
        <taxon>Liliopsida</taxon>
        <taxon>Zingiberales</taxon>
        <taxon>Musaceae</taxon>
        <taxon>Ensete</taxon>
    </lineage>
</organism>
<feature type="region of interest" description="Disordered" evidence="1">
    <location>
        <begin position="30"/>
        <end position="67"/>
    </location>
</feature>
<sequence length="81" mass="9196">VGLQQRRRLERGNMRTQAVVEGEEGLVRRMSHHCRREGGAERREERGEEGGSPEFSVDSRIPRPPGPLITVRYCGQVEKLA</sequence>
<evidence type="ECO:0000313" key="2">
    <source>
        <dbReference type="EMBL" id="RRT63438.1"/>
    </source>
</evidence>
<name>A0A426ZHJ4_ENSVE</name>
<feature type="compositionally biased region" description="Basic and acidic residues" evidence="1">
    <location>
        <begin position="36"/>
        <end position="49"/>
    </location>
</feature>
<dbReference type="Proteomes" id="UP000287651">
    <property type="component" value="Unassembled WGS sequence"/>
</dbReference>
<evidence type="ECO:0000313" key="3">
    <source>
        <dbReference type="Proteomes" id="UP000287651"/>
    </source>
</evidence>
<reference evidence="2 3" key="1">
    <citation type="journal article" date="2014" name="Agronomy (Basel)">
        <title>A Draft Genome Sequence for Ensete ventricosum, the Drought-Tolerant Tree Against Hunger.</title>
        <authorList>
            <person name="Harrison J."/>
            <person name="Moore K.A."/>
            <person name="Paszkiewicz K."/>
            <person name="Jones T."/>
            <person name="Grant M."/>
            <person name="Ambacheew D."/>
            <person name="Muzemil S."/>
            <person name="Studholme D.J."/>
        </authorList>
    </citation>
    <scope>NUCLEOTIDE SEQUENCE [LARGE SCALE GENOMIC DNA]</scope>
</reference>
<dbReference type="AlphaFoldDB" id="A0A426ZHJ4"/>